<protein>
    <submittedName>
        <fullName evidence="2">3-dehydro-L-gulonate 2-dehydrogenase</fullName>
        <ecNumber evidence="2">1.1.1.130</ecNumber>
    </submittedName>
</protein>
<dbReference type="Gene3D" id="3.30.1370.60">
    <property type="entry name" value="Hypothetical oxidoreductase yiak, domain 2"/>
    <property type="match status" value="1"/>
</dbReference>
<keyword evidence="1 2" id="KW-0560">Oxidoreductase</keyword>
<evidence type="ECO:0000313" key="2">
    <source>
        <dbReference type="EMBL" id="MEQ2357277.1"/>
    </source>
</evidence>
<proteinExistence type="predicted"/>
<dbReference type="Gene3D" id="1.10.1530.10">
    <property type="match status" value="1"/>
</dbReference>
<organism evidence="2 3">
    <name type="scientific">Blautia intestinihominis</name>
    <dbReference type="NCBI Taxonomy" id="3133152"/>
    <lineage>
        <taxon>Bacteria</taxon>
        <taxon>Bacillati</taxon>
        <taxon>Bacillota</taxon>
        <taxon>Clostridia</taxon>
        <taxon>Lachnospirales</taxon>
        <taxon>Lachnospiraceae</taxon>
        <taxon>Blautia</taxon>
    </lineage>
</organism>
<sequence>MRVFYEEMKEKLQSILVKNGFDEKRAEESAKNFADSSLDGVYSHGYQRFPRVIAYIQKGYIDVNAVPEKITGFGAVERWDGHLGMGNLNAKMAMQRAVELAAQLGIGMVAMSNTNHWMRGGAYGWQAAEAGCIGICWTNTCPNMPAWGAIDGRIGNNPFVLAVPDQNGEHVVVDTAMAQYSYGKLSVCRQNGEKLPYPGGYDEEGSLTCDPAAIEKTRRVVPIGYWKGSGLSIVLDLIGGILTLGRTVTKVGQECESEYGLTQVFIAIRPEVLNQDPDKAQEILNETLKDIQASIPEKEGHTVRYPGQGTLIRRRENLKNGIPVNEEIWKKICEL</sequence>
<dbReference type="InterPro" id="IPR043143">
    <property type="entry name" value="Mal/L-sulf/L-lact_DH-like_NADP"/>
</dbReference>
<dbReference type="SUPFAM" id="SSF89733">
    <property type="entry name" value="L-sulfolactate dehydrogenase-like"/>
    <property type="match status" value="1"/>
</dbReference>
<dbReference type="EC" id="1.1.1.130" evidence="2"/>
<name>A0ABV1AHD8_9FIRM</name>
<dbReference type="Pfam" id="PF02615">
    <property type="entry name" value="Ldh_2"/>
    <property type="match status" value="1"/>
</dbReference>
<dbReference type="InterPro" id="IPR043144">
    <property type="entry name" value="Mal/L-sulf/L-lact_DH-like_ah"/>
</dbReference>
<dbReference type="RefSeq" id="WP_291580155.1">
    <property type="nucleotide sequence ID" value="NZ_JBBMEI010000005.1"/>
</dbReference>
<gene>
    <name evidence="2" type="primary">yiaK</name>
    <name evidence="2" type="ORF">WMO75_02785</name>
</gene>
<evidence type="ECO:0000313" key="3">
    <source>
        <dbReference type="Proteomes" id="UP001446032"/>
    </source>
</evidence>
<dbReference type="Proteomes" id="UP001446032">
    <property type="component" value="Unassembled WGS sequence"/>
</dbReference>
<keyword evidence="3" id="KW-1185">Reference proteome</keyword>
<dbReference type="EMBL" id="JBBMEI010000005">
    <property type="protein sequence ID" value="MEQ2357277.1"/>
    <property type="molecule type" value="Genomic_DNA"/>
</dbReference>
<dbReference type="GO" id="GO:0047559">
    <property type="term" value="F:3-dehydro-L-gulonate 2-dehydrogenase activity"/>
    <property type="evidence" value="ECO:0007669"/>
    <property type="project" value="UniProtKB-EC"/>
</dbReference>
<accession>A0ABV1AHD8</accession>
<dbReference type="InterPro" id="IPR003767">
    <property type="entry name" value="Malate/L-lactate_DH-like"/>
</dbReference>
<dbReference type="NCBIfam" id="NF009750">
    <property type="entry name" value="PRK13260.1"/>
    <property type="match status" value="1"/>
</dbReference>
<dbReference type="PANTHER" id="PTHR11091">
    <property type="entry name" value="OXIDOREDUCTASE-RELATED"/>
    <property type="match status" value="1"/>
</dbReference>
<dbReference type="InterPro" id="IPR036111">
    <property type="entry name" value="Mal/L-sulfo/L-lacto_DH-like_sf"/>
</dbReference>
<comment type="caution">
    <text evidence="2">The sequence shown here is derived from an EMBL/GenBank/DDBJ whole genome shotgun (WGS) entry which is preliminary data.</text>
</comment>
<dbReference type="PANTHER" id="PTHR11091:SF3">
    <property type="entry name" value="2,3-DIKETO-L-GULONATE REDUCTASE"/>
    <property type="match status" value="1"/>
</dbReference>
<evidence type="ECO:0000256" key="1">
    <source>
        <dbReference type="ARBA" id="ARBA00023002"/>
    </source>
</evidence>
<reference evidence="2 3" key="1">
    <citation type="submission" date="2024-03" db="EMBL/GenBank/DDBJ databases">
        <title>Human intestinal bacterial collection.</title>
        <authorList>
            <person name="Pauvert C."/>
            <person name="Hitch T.C.A."/>
            <person name="Clavel T."/>
        </authorList>
    </citation>
    <scope>NUCLEOTIDE SEQUENCE [LARGE SCALE GENOMIC DNA]</scope>
    <source>
        <strain evidence="2 3">CLA-AA-H95</strain>
    </source>
</reference>